<sequence>MKHGLLLMLTLLLSACSPEPQQHIRLLSGDWDTARATTELARLELEQAGFAVTVEQVAPGQIWSRLAAGEGDASLSAWLPDSSRHHAERFFDRLHDLGPNGPVLKLGLAVPASAPLTRISELVGSDYGDHRIVGIMPGHGSLVLTEQALARYKLDDYQLLSGSGEAYKHLVNTAIEQQLPVLIAAWSPSRVMLNDKLKWLQDDQAYFATGERSHTLVRRGLEDSAPKAMEVLRQIRLNGEQMTRLLHQVATEADLTLAVNEWRRAEATLFSASGGN</sequence>
<evidence type="ECO:0000313" key="2">
    <source>
        <dbReference type="EMBL" id="OYD22635.1"/>
    </source>
</evidence>
<dbReference type="AlphaFoldDB" id="A0A235CFM6"/>
<dbReference type="EMBL" id="NQJF01000014">
    <property type="protein sequence ID" value="OYD22635.1"/>
    <property type="molecule type" value="Genomic_DNA"/>
</dbReference>
<feature type="domain" description="ABC-type glycine betaine transport system substrate-binding" evidence="1">
    <location>
        <begin position="23"/>
        <end position="262"/>
    </location>
</feature>
<evidence type="ECO:0000313" key="3">
    <source>
        <dbReference type="EMBL" id="TDW57606.1"/>
    </source>
</evidence>
<protein>
    <submittedName>
        <fullName evidence="3">Glycine betaine/proline transport system substrate-binding protein</fullName>
    </submittedName>
    <submittedName>
        <fullName evidence="2">Response regulator receiver protein</fullName>
    </submittedName>
</protein>
<keyword evidence="5" id="KW-1185">Reference proteome</keyword>
<organism evidence="2 4">
    <name type="scientific">Oceanimonas baumannii</name>
    <dbReference type="NCBI Taxonomy" id="129578"/>
    <lineage>
        <taxon>Bacteria</taxon>
        <taxon>Pseudomonadati</taxon>
        <taxon>Pseudomonadota</taxon>
        <taxon>Gammaproteobacteria</taxon>
        <taxon>Aeromonadales</taxon>
        <taxon>Aeromonadaceae</taxon>
        <taxon>Oceanimonas</taxon>
    </lineage>
</organism>
<evidence type="ECO:0000259" key="1">
    <source>
        <dbReference type="Pfam" id="PF04069"/>
    </source>
</evidence>
<reference evidence="3 5" key="2">
    <citation type="submission" date="2019-03" db="EMBL/GenBank/DDBJ databases">
        <title>Genomic Encyclopedia of Archaeal and Bacterial Type Strains, Phase II (KMG-II): from individual species to whole genera.</title>
        <authorList>
            <person name="Goeker M."/>
        </authorList>
    </citation>
    <scope>NUCLEOTIDE SEQUENCE [LARGE SCALE GENOMIC DNA]</scope>
    <source>
        <strain evidence="3 5">DSM 15594</strain>
    </source>
</reference>
<comment type="caution">
    <text evidence="2">The sequence shown here is derived from an EMBL/GenBank/DDBJ whole genome shotgun (WGS) entry which is preliminary data.</text>
</comment>
<dbReference type="Proteomes" id="UP000295058">
    <property type="component" value="Unassembled WGS sequence"/>
</dbReference>
<accession>A0A235CFM6</accession>
<dbReference type="InterPro" id="IPR007210">
    <property type="entry name" value="ABC_Gly_betaine_transp_sub-bd"/>
</dbReference>
<dbReference type="PROSITE" id="PS51257">
    <property type="entry name" value="PROKAR_LIPOPROTEIN"/>
    <property type="match status" value="1"/>
</dbReference>
<proteinExistence type="predicted"/>
<dbReference type="GO" id="GO:0043190">
    <property type="term" value="C:ATP-binding cassette (ABC) transporter complex"/>
    <property type="evidence" value="ECO:0007669"/>
    <property type="project" value="InterPro"/>
</dbReference>
<dbReference type="EMBL" id="SODO01000011">
    <property type="protein sequence ID" value="TDW57606.1"/>
    <property type="molecule type" value="Genomic_DNA"/>
</dbReference>
<evidence type="ECO:0000313" key="5">
    <source>
        <dbReference type="Proteomes" id="UP000295058"/>
    </source>
</evidence>
<dbReference type="Gene3D" id="3.40.190.100">
    <property type="entry name" value="Glycine betaine-binding periplasmic protein, domain 2"/>
    <property type="match status" value="2"/>
</dbReference>
<dbReference type="Gene3D" id="3.10.105.10">
    <property type="entry name" value="Dipeptide-binding Protein, Domain 3"/>
    <property type="match status" value="2"/>
</dbReference>
<dbReference type="Pfam" id="PF04069">
    <property type="entry name" value="OpuAC"/>
    <property type="match status" value="1"/>
</dbReference>
<dbReference type="Proteomes" id="UP000243640">
    <property type="component" value="Unassembled WGS sequence"/>
</dbReference>
<evidence type="ECO:0000313" key="4">
    <source>
        <dbReference type="Proteomes" id="UP000243640"/>
    </source>
</evidence>
<name>A0A235CFM6_9GAMM</name>
<gene>
    <name evidence="2" type="ORF">B6S09_15440</name>
    <name evidence="3" type="ORF">LY04_02685</name>
</gene>
<dbReference type="OrthoDB" id="9787902at2"/>
<dbReference type="GO" id="GO:0022857">
    <property type="term" value="F:transmembrane transporter activity"/>
    <property type="evidence" value="ECO:0007669"/>
    <property type="project" value="InterPro"/>
</dbReference>
<reference evidence="2 4" key="1">
    <citation type="submission" date="2017-08" db="EMBL/GenBank/DDBJ databases">
        <title>Draft Genome Sequence of the Marine Bacterium Oceanimonas baumannii ATCC 700832.</title>
        <authorList>
            <person name="Mcclelland W.D."/>
            <person name="Brennan M.A."/>
            <person name="Trachtenberg A.M."/>
            <person name="Maclea K.S."/>
        </authorList>
    </citation>
    <scope>NUCLEOTIDE SEQUENCE [LARGE SCALE GENOMIC DNA]</scope>
    <source>
        <strain evidence="2 4">ATCC 700832</strain>
    </source>
</reference>
<dbReference type="RefSeq" id="WP_094279396.1">
    <property type="nucleotide sequence ID" value="NZ_NQJF01000014.1"/>
</dbReference>
<dbReference type="SUPFAM" id="SSF53850">
    <property type="entry name" value="Periplasmic binding protein-like II"/>
    <property type="match status" value="1"/>
</dbReference>